<dbReference type="Pfam" id="PF13442">
    <property type="entry name" value="Cytochrome_CBB3"/>
    <property type="match status" value="1"/>
</dbReference>
<dbReference type="EMBL" id="LRDC01000018">
    <property type="protein sequence ID" value="KVX01820.1"/>
    <property type="molecule type" value="Genomic_DNA"/>
</dbReference>
<dbReference type="PROSITE" id="PS51007">
    <property type="entry name" value="CYTC"/>
    <property type="match status" value="1"/>
</dbReference>
<evidence type="ECO:0000259" key="6">
    <source>
        <dbReference type="PROSITE" id="PS51007"/>
    </source>
</evidence>
<keyword evidence="5" id="KW-0732">Signal</keyword>
<keyword evidence="3 4" id="KW-0408">Iron</keyword>
<keyword evidence="1 4" id="KW-0349">Heme</keyword>
<comment type="caution">
    <text evidence="7">The sequence shown here is derived from an EMBL/GenBank/DDBJ whole genome shotgun (WGS) entry which is preliminary data.</text>
</comment>
<evidence type="ECO:0000313" key="8">
    <source>
        <dbReference type="Proteomes" id="UP000055702"/>
    </source>
</evidence>
<evidence type="ECO:0000256" key="4">
    <source>
        <dbReference type="PROSITE-ProRule" id="PRU00433"/>
    </source>
</evidence>
<protein>
    <submittedName>
        <fullName evidence="7">Cytochrome C oxidase Cbb3</fullName>
    </submittedName>
</protein>
<dbReference type="Proteomes" id="UP000055702">
    <property type="component" value="Unassembled WGS sequence"/>
</dbReference>
<evidence type="ECO:0000313" key="7">
    <source>
        <dbReference type="EMBL" id="KVX01820.1"/>
    </source>
</evidence>
<dbReference type="GO" id="GO:0009055">
    <property type="term" value="F:electron transfer activity"/>
    <property type="evidence" value="ECO:0007669"/>
    <property type="project" value="InterPro"/>
</dbReference>
<evidence type="ECO:0000256" key="5">
    <source>
        <dbReference type="SAM" id="SignalP"/>
    </source>
</evidence>
<dbReference type="RefSeq" id="WP_059745717.1">
    <property type="nucleotide sequence ID" value="NZ_LRDC01000018.1"/>
</dbReference>
<dbReference type="AlphaFoldDB" id="A0A119CZT0"/>
<name>A0A119CZT0_SHEFR</name>
<reference evidence="7 8" key="1">
    <citation type="submission" date="2016-01" db="EMBL/GenBank/DDBJ databases">
        <title>Draft genome of the antarctic isolate Shewanella frigidimarina Ag06-30.</title>
        <authorList>
            <person name="Parmeciano Di Noto G."/>
            <person name="Vazquez S."/>
            <person name="Mac Cormack W."/>
            <person name="Iriarte A."/>
            <person name="Quiroga C."/>
        </authorList>
    </citation>
    <scope>NUCLEOTIDE SEQUENCE [LARGE SCALE GENOMIC DNA]</scope>
    <source>
        <strain evidence="7 8">Ag06-30</strain>
    </source>
</reference>
<evidence type="ECO:0000256" key="2">
    <source>
        <dbReference type="ARBA" id="ARBA00022723"/>
    </source>
</evidence>
<evidence type="ECO:0000256" key="3">
    <source>
        <dbReference type="ARBA" id="ARBA00023004"/>
    </source>
</evidence>
<dbReference type="SUPFAM" id="SSF46626">
    <property type="entry name" value="Cytochrome c"/>
    <property type="match status" value="1"/>
</dbReference>
<feature type="signal peptide" evidence="5">
    <location>
        <begin position="1"/>
        <end position="24"/>
    </location>
</feature>
<accession>A0A119CZT0</accession>
<dbReference type="InterPro" id="IPR036909">
    <property type="entry name" value="Cyt_c-like_dom_sf"/>
</dbReference>
<proteinExistence type="predicted"/>
<sequence length="109" mass="12023">MMNTYIKVGIAVAMALSLGTQVMAADGGNPKKGKHLYKKECKACHSANSEGPELTPMTKTMSQWDRFFTRDKHKAKPAVFEALSEKDLKDIQQFLYDHAADSDQPATCG</sequence>
<gene>
    <name evidence="7" type="ORF">AWJ07_04365</name>
</gene>
<dbReference type="GO" id="GO:0020037">
    <property type="term" value="F:heme binding"/>
    <property type="evidence" value="ECO:0007669"/>
    <property type="project" value="InterPro"/>
</dbReference>
<feature type="chain" id="PRO_5007161905" evidence="5">
    <location>
        <begin position="25"/>
        <end position="109"/>
    </location>
</feature>
<evidence type="ECO:0000256" key="1">
    <source>
        <dbReference type="ARBA" id="ARBA00022617"/>
    </source>
</evidence>
<keyword evidence="2 4" id="KW-0479">Metal-binding</keyword>
<dbReference type="InterPro" id="IPR009056">
    <property type="entry name" value="Cyt_c-like_dom"/>
</dbReference>
<organism evidence="7">
    <name type="scientific">Shewanella frigidimarina</name>
    <dbReference type="NCBI Taxonomy" id="56812"/>
    <lineage>
        <taxon>Bacteria</taxon>
        <taxon>Pseudomonadati</taxon>
        <taxon>Pseudomonadota</taxon>
        <taxon>Gammaproteobacteria</taxon>
        <taxon>Alteromonadales</taxon>
        <taxon>Shewanellaceae</taxon>
        <taxon>Shewanella</taxon>
    </lineage>
</organism>
<dbReference type="GO" id="GO:0046872">
    <property type="term" value="F:metal ion binding"/>
    <property type="evidence" value="ECO:0007669"/>
    <property type="project" value="UniProtKB-KW"/>
</dbReference>
<dbReference type="Gene3D" id="1.10.760.10">
    <property type="entry name" value="Cytochrome c-like domain"/>
    <property type="match status" value="1"/>
</dbReference>
<feature type="domain" description="Cytochrome c" evidence="6">
    <location>
        <begin position="28"/>
        <end position="99"/>
    </location>
</feature>